<dbReference type="EMBL" id="NMUH01000073">
    <property type="protein sequence ID" value="MQL70612.1"/>
    <property type="molecule type" value="Genomic_DNA"/>
</dbReference>
<name>A0A843TE34_COLES</name>
<keyword evidence="3" id="KW-1185">Reference proteome</keyword>
<feature type="compositionally biased region" description="Basic residues" evidence="1">
    <location>
        <begin position="71"/>
        <end position="80"/>
    </location>
</feature>
<evidence type="ECO:0000313" key="3">
    <source>
        <dbReference type="Proteomes" id="UP000652761"/>
    </source>
</evidence>
<dbReference type="AlphaFoldDB" id="A0A843TE34"/>
<reference evidence="2" key="1">
    <citation type="submission" date="2017-07" db="EMBL/GenBank/DDBJ databases">
        <title>Taro Niue Genome Assembly and Annotation.</title>
        <authorList>
            <person name="Atibalentja N."/>
            <person name="Keating K."/>
            <person name="Fields C.J."/>
        </authorList>
    </citation>
    <scope>NUCLEOTIDE SEQUENCE</scope>
    <source>
        <strain evidence="2">Niue_2</strain>
        <tissue evidence="2">Leaf</tissue>
    </source>
</reference>
<evidence type="ECO:0000313" key="2">
    <source>
        <dbReference type="EMBL" id="MQL70612.1"/>
    </source>
</evidence>
<sequence>MIKPSSNPDNTTQEQPLSLAVTDESTSTGVRLPQLRARYKRQHNKLSLVAVPLPSFPQPDVLLNTRVRVSRKTTKPHRTHVPGSHKTWGSQLTRYPRKTSNYTLRTLKPRAQRTSHVNLHANHVTSYKSHTTCSPSIEGVPMHLLLSSHITNHAKRIVKLFHALMDNNLLLLTRQFIASPSERGGTICRLLMASIQGVAT</sequence>
<dbReference type="Proteomes" id="UP000652761">
    <property type="component" value="Unassembled WGS sequence"/>
</dbReference>
<feature type="region of interest" description="Disordered" evidence="1">
    <location>
        <begin position="71"/>
        <end position="90"/>
    </location>
</feature>
<evidence type="ECO:0000256" key="1">
    <source>
        <dbReference type="SAM" id="MobiDB-lite"/>
    </source>
</evidence>
<feature type="region of interest" description="Disordered" evidence="1">
    <location>
        <begin position="1"/>
        <end position="28"/>
    </location>
</feature>
<comment type="caution">
    <text evidence="2">The sequence shown here is derived from an EMBL/GenBank/DDBJ whole genome shotgun (WGS) entry which is preliminary data.</text>
</comment>
<gene>
    <name evidence="2" type="ORF">Taro_002949</name>
</gene>
<protein>
    <submittedName>
        <fullName evidence="2">Uncharacterized protein</fullName>
    </submittedName>
</protein>
<feature type="compositionally biased region" description="Polar residues" evidence="1">
    <location>
        <begin position="1"/>
        <end position="16"/>
    </location>
</feature>
<accession>A0A843TE34</accession>
<proteinExistence type="predicted"/>
<organism evidence="2 3">
    <name type="scientific">Colocasia esculenta</name>
    <name type="common">Wild taro</name>
    <name type="synonym">Arum esculentum</name>
    <dbReference type="NCBI Taxonomy" id="4460"/>
    <lineage>
        <taxon>Eukaryota</taxon>
        <taxon>Viridiplantae</taxon>
        <taxon>Streptophyta</taxon>
        <taxon>Embryophyta</taxon>
        <taxon>Tracheophyta</taxon>
        <taxon>Spermatophyta</taxon>
        <taxon>Magnoliopsida</taxon>
        <taxon>Liliopsida</taxon>
        <taxon>Araceae</taxon>
        <taxon>Aroideae</taxon>
        <taxon>Colocasieae</taxon>
        <taxon>Colocasia</taxon>
    </lineage>
</organism>